<evidence type="ECO:0000313" key="6">
    <source>
        <dbReference type="Proteomes" id="UP000653472"/>
    </source>
</evidence>
<dbReference type="InterPro" id="IPR040442">
    <property type="entry name" value="Pyrv_kinase-like_dom_sf"/>
</dbReference>
<dbReference type="SUPFAM" id="SSF51621">
    <property type="entry name" value="Phosphoenolpyruvate/pyruvate domain"/>
    <property type="match status" value="1"/>
</dbReference>
<sequence length="266" mass="28062">MASLVAEGPVSVMLERKVRSGVPVIGTFVKTLSGQTVEVLGQSGMDFVVLDAEHAPFGIESVDRALCASRAASLDTLVRVPNHDPAFINSCLDSGACGIVAPHIRSADAAQSIVDAVRYDRGKRGFSPSGRAGRYGAFDASAYRQAADATNMVWCQIEDHDAMDRLDEIAAVDGVDCLFIGPADLSLSLGLDGQDDPRLQDAIKKIAAAGRHHHKAVALFVPSVERVGPMLDLDITVFVCGSDQSLMLGRARSVAAEMAALSKGRS</sequence>
<evidence type="ECO:0000313" key="5">
    <source>
        <dbReference type="EMBL" id="NKF24124.1"/>
    </source>
</evidence>
<dbReference type="InterPro" id="IPR015813">
    <property type="entry name" value="Pyrv/PenolPyrv_kinase-like_dom"/>
</dbReference>
<dbReference type="GO" id="GO:0016832">
    <property type="term" value="F:aldehyde-lyase activity"/>
    <property type="evidence" value="ECO:0007669"/>
    <property type="project" value="TreeGrafter"/>
</dbReference>
<name>A0A969WDC0_9GAMM</name>
<dbReference type="GO" id="GO:0005737">
    <property type="term" value="C:cytoplasm"/>
    <property type="evidence" value="ECO:0007669"/>
    <property type="project" value="TreeGrafter"/>
</dbReference>
<evidence type="ECO:0000259" key="4">
    <source>
        <dbReference type="Pfam" id="PF03328"/>
    </source>
</evidence>
<dbReference type="PANTHER" id="PTHR30502">
    <property type="entry name" value="2-KETO-3-DEOXY-L-RHAMNONATE ALDOLASE"/>
    <property type="match status" value="1"/>
</dbReference>
<dbReference type="Proteomes" id="UP000653472">
    <property type="component" value="Unassembled WGS sequence"/>
</dbReference>
<accession>A0A969WDC0</accession>
<dbReference type="EMBL" id="JAAVXB010000012">
    <property type="protein sequence ID" value="NKF24124.1"/>
    <property type="molecule type" value="Genomic_DNA"/>
</dbReference>
<dbReference type="Pfam" id="PF03328">
    <property type="entry name" value="HpcH_HpaI"/>
    <property type="match status" value="1"/>
</dbReference>
<dbReference type="RefSeq" id="WP_168149453.1">
    <property type="nucleotide sequence ID" value="NZ_JAAVXB010000012.1"/>
</dbReference>
<organism evidence="5 6">
    <name type="scientific">Solimonas marina</name>
    <dbReference type="NCBI Taxonomy" id="2714601"/>
    <lineage>
        <taxon>Bacteria</taxon>
        <taxon>Pseudomonadati</taxon>
        <taxon>Pseudomonadota</taxon>
        <taxon>Gammaproteobacteria</taxon>
        <taxon>Nevskiales</taxon>
        <taxon>Nevskiaceae</taxon>
        <taxon>Solimonas</taxon>
    </lineage>
</organism>
<proteinExistence type="inferred from homology"/>
<dbReference type="InterPro" id="IPR005000">
    <property type="entry name" value="Aldolase/citrate-lyase_domain"/>
</dbReference>
<keyword evidence="3" id="KW-0456">Lyase</keyword>
<gene>
    <name evidence="5" type="ORF">G7Y82_17565</name>
</gene>
<feature type="domain" description="HpcH/HpaI aldolase/citrate lyase" evidence="4">
    <location>
        <begin position="26"/>
        <end position="244"/>
    </location>
</feature>
<dbReference type="GO" id="GO:0046872">
    <property type="term" value="F:metal ion binding"/>
    <property type="evidence" value="ECO:0007669"/>
    <property type="project" value="UniProtKB-KW"/>
</dbReference>
<keyword evidence="2" id="KW-0479">Metal-binding</keyword>
<dbReference type="PANTHER" id="PTHR30502:SF0">
    <property type="entry name" value="PHOSPHOENOLPYRUVATE CARBOXYLASE FAMILY PROTEIN"/>
    <property type="match status" value="1"/>
</dbReference>
<comment type="caution">
    <text evidence="5">The sequence shown here is derived from an EMBL/GenBank/DDBJ whole genome shotgun (WGS) entry which is preliminary data.</text>
</comment>
<evidence type="ECO:0000256" key="3">
    <source>
        <dbReference type="ARBA" id="ARBA00023239"/>
    </source>
</evidence>
<dbReference type="InterPro" id="IPR050251">
    <property type="entry name" value="HpcH-HpaI_aldolase"/>
</dbReference>
<protein>
    <submittedName>
        <fullName evidence="5">Aldolase</fullName>
    </submittedName>
</protein>
<comment type="similarity">
    <text evidence="1">Belongs to the HpcH/HpaI aldolase family.</text>
</comment>
<dbReference type="AlphaFoldDB" id="A0A969WDC0"/>
<evidence type="ECO:0000256" key="2">
    <source>
        <dbReference type="ARBA" id="ARBA00022723"/>
    </source>
</evidence>
<evidence type="ECO:0000256" key="1">
    <source>
        <dbReference type="ARBA" id="ARBA00005568"/>
    </source>
</evidence>
<dbReference type="Gene3D" id="3.20.20.60">
    <property type="entry name" value="Phosphoenolpyruvate-binding domains"/>
    <property type="match status" value="1"/>
</dbReference>
<reference evidence="5" key="1">
    <citation type="submission" date="2020-03" db="EMBL/GenBank/DDBJ databases">
        <title>Solimonas marina sp. nov., isolated from deep seawater of the Pacific Ocean.</title>
        <authorList>
            <person name="Liu X."/>
            <person name="Lai Q."/>
            <person name="Sun F."/>
            <person name="Gai Y."/>
            <person name="Li G."/>
            <person name="Shao Z."/>
        </authorList>
    </citation>
    <scope>NUCLEOTIDE SEQUENCE</scope>
    <source>
        <strain evidence="5">C16B3</strain>
    </source>
</reference>
<keyword evidence="6" id="KW-1185">Reference proteome</keyword>